<name>A0A2R4VYY2_THEAF</name>
<organism evidence="11 12">
    <name type="scientific">Thermodesulfobium acidiphilum</name>
    <dbReference type="NCBI Taxonomy" id="1794699"/>
    <lineage>
        <taxon>Bacteria</taxon>
        <taxon>Pseudomonadati</taxon>
        <taxon>Thermodesulfobiota</taxon>
        <taxon>Thermodesulfobiia</taxon>
        <taxon>Thermodesulfobiales</taxon>
        <taxon>Thermodesulfobiaceae</taxon>
        <taxon>Thermodesulfobium</taxon>
    </lineage>
</organism>
<keyword evidence="4" id="KW-0963">Cytoplasm</keyword>
<keyword evidence="12" id="KW-1185">Reference proteome</keyword>
<sequence length="148" mass="17390">MLKFEGETFKVLIKDEKEMIKFGSKVGSCLEKGDVLLLEGKLGSGKTTFVRGIIKDAFSPSFTLLNKYNFKDTQIYHFDFYRLEKPDYDLFIELEEVEDAVVIVEWPKFDIPIFEKSTILKFIIFEDHREVIICGEKAREFYQSYSKK</sequence>
<evidence type="ECO:0000256" key="8">
    <source>
        <dbReference type="ARBA" id="ARBA00022840"/>
    </source>
</evidence>
<dbReference type="PANTHER" id="PTHR33540:SF2">
    <property type="entry name" value="TRNA THREONYLCARBAMOYLADENOSINE BIOSYNTHESIS PROTEIN TSAE"/>
    <property type="match status" value="1"/>
</dbReference>
<gene>
    <name evidence="11" type="ORF">TDSAC_0267</name>
</gene>
<evidence type="ECO:0000256" key="4">
    <source>
        <dbReference type="ARBA" id="ARBA00022490"/>
    </source>
</evidence>
<keyword evidence="5" id="KW-0819">tRNA processing</keyword>
<dbReference type="NCBIfam" id="TIGR00150">
    <property type="entry name" value="T6A_YjeE"/>
    <property type="match status" value="1"/>
</dbReference>
<dbReference type="KEGG" id="taci:TDSAC_0267"/>
<dbReference type="Gene3D" id="3.40.50.300">
    <property type="entry name" value="P-loop containing nucleotide triphosphate hydrolases"/>
    <property type="match status" value="1"/>
</dbReference>
<dbReference type="GO" id="GO:0005524">
    <property type="term" value="F:ATP binding"/>
    <property type="evidence" value="ECO:0007669"/>
    <property type="project" value="UniProtKB-KW"/>
</dbReference>
<dbReference type="GO" id="GO:0005737">
    <property type="term" value="C:cytoplasm"/>
    <property type="evidence" value="ECO:0007669"/>
    <property type="project" value="UniProtKB-SubCell"/>
</dbReference>
<dbReference type="AlphaFoldDB" id="A0A2R4VYY2"/>
<dbReference type="GO" id="GO:0046872">
    <property type="term" value="F:metal ion binding"/>
    <property type="evidence" value="ECO:0007669"/>
    <property type="project" value="UniProtKB-KW"/>
</dbReference>
<proteinExistence type="inferred from homology"/>
<evidence type="ECO:0000256" key="7">
    <source>
        <dbReference type="ARBA" id="ARBA00022741"/>
    </source>
</evidence>
<accession>A0A2R4VYY2</accession>
<evidence type="ECO:0000256" key="3">
    <source>
        <dbReference type="ARBA" id="ARBA00019010"/>
    </source>
</evidence>
<dbReference type="Pfam" id="PF02367">
    <property type="entry name" value="TsaE"/>
    <property type="match status" value="1"/>
</dbReference>
<evidence type="ECO:0000256" key="2">
    <source>
        <dbReference type="ARBA" id="ARBA00007599"/>
    </source>
</evidence>
<dbReference type="InterPro" id="IPR027417">
    <property type="entry name" value="P-loop_NTPase"/>
</dbReference>
<evidence type="ECO:0000256" key="10">
    <source>
        <dbReference type="ARBA" id="ARBA00032441"/>
    </source>
</evidence>
<protein>
    <recommendedName>
        <fullName evidence="3">tRNA threonylcarbamoyladenosine biosynthesis protein TsaE</fullName>
    </recommendedName>
    <alternativeName>
        <fullName evidence="10">t(6)A37 threonylcarbamoyladenosine biosynthesis protein TsaE</fullName>
    </alternativeName>
</protein>
<evidence type="ECO:0000256" key="6">
    <source>
        <dbReference type="ARBA" id="ARBA00022723"/>
    </source>
</evidence>
<comment type="subcellular location">
    <subcellularLocation>
        <location evidence="1">Cytoplasm</location>
    </subcellularLocation>
</comment>
<dbReference type="RefSeq" id="WP_108308234.1">
    <property type="nucleotide sequence ID" value="NZ_CP020921.1"/>
</dbReference>
<evidence type="ECO:0000256" key="5">
    <source>
        <dbReference type="ARBA" id="ARBA00022694"/>
    </source>
</evidence>
<reference evidence="11 12" key="1">
    <citation type="submission" date="2017-04" db="EMBL/GenBank/DDBJ databases">
        <title>Genomic insights into metabolism of Thermodesulfobium acidiphilum.</title>
        <authorList>
            <person name="Toshchakov S.V."/>
            <person name="Frolov E.N."/>
            <person name="Kublanov I.V."/>
            <person name="Samarov N.I."/>
            <person name="Novikov A."/>
            <person name="Lebedinsky A.V."/>
            <person name="Bonch-Osmolovskaya E.A."/>
            <person name="Chernyh N.A."/>
        </authorList>
    </citation>
    <scope>NUCLEOTIDE SEQUENCE [LARGE SCALE GENOMIC DNA]</scope>
    <source>
        <strain evidence="11 12">3127-1</strain>
    </source>
</reference>
<dbReference type="PANTHER" id="PTHR33540">
    <property type="entry name" value="TRNA THREONYLCARBAMOYLADENOSINE BIOSYNTHESIS PROTEIN TSAE"/>
    <property type="match status" value="1"/>
</dbReference>
<dbReference type="EMBL" id="CP020921">
    <property type="protein sequence ID" value="AWB09650.1"/>
    <property type="molecule type" value="Genomic_DNA"/>
</dbReference>
<dbReference type="OrthoDB" id="9815896at2"/>
<comment type="similarity">
    <text evidence="2">Belongs to the TsaE family.</text>
</comment>
<dbReference type="InterPro" id="IPR003442">
    <property type="entry name" value="T6A_TsaE"/>
</dbReference>
<evidence type="ECO:0000256" key="9">
    <source>
        <dbReference type="ARBA" id="ARBA00022842"/>
    </source>
</evidence>
<keyword evidence="8" id="KW-0067">ATP-binding</keyword>
<evidence type="ECO:0000313" key="12">
    <source>
        <dbReference type="Proteomes" id="UP000244792"/>
    </source>
</evidence>
<evidence type="ECO:0000256" key="1">
    <source>
        <dbReference type="ARBA" id="ARBA00004496"/>
    </source>
</evidence>
<dbReference type="GO" id="GO:0002949">
    <property type="term" value="P:tRNA threonylcarbamoyladenosine modification"/>
    <property type="evidence" value="ECO:0007669"/>
    <property type="project" value="InterPro"/>
</dbReference>
<dbReference type="SUPFAM" id="SSF52540">
    <property type="entry name" value="P-loop containing nucleoside triphosphate hydrolases"/>
    <property type="match status" value="1"/>
</dbReference>
<dbReference type="Proteomes" id="UP000244792">
    <property type="component" value="Chromosome"/>
</dbReference>
<keyword evidence="6" id="KW-0479">Metal-binding</keyword>
<keyword evidence="9" id="KW-0460">Magnesium</keyword>
<evidence type="ECO:0000313" key="11">
    <source>
        <dbReference type="EMBL" id="AWB09650.1"/>
    </source>
</evidence>
<keyword evidence="7" id="KW-0547">Nucleotide-binding</keyword>